<keyword evidence="4" id="KW-0472">Membrane</keyword>
<dbReference type="InterPro" id="IPR050773">
    <property type="entry name" value="CbxX/CfxQ_RuBisCO_ESX"/>
</dbReference>
<accession>A0A6C0KG36</accession>
<name>A0A6C0KG36_9ZZZZ</name>
<dbReference type="PANTHER" id="PTHR43392">
    <property type="entry name" value="AAA-TYPE ATPASE FAMILY PROTEIN / ANKYRIN REPEAT FAMILY PROTEIN"/>
    <property type="match status" value="1"/>
</dbReference>
<dbReference type="Gene3D" id="3.40.50.300">
    <property type="entry name" value="P-loop containing nucleotide triphosphate hydrolases"/>
    <property type="match status" value="1"/>
</dbReference>
<evidence type="ECO:0000256" key="1">
    <source>
        <dbReference type="ARBA" id="ARBA00010378"/>
    </source>
</evidence>
<evidence type="ECO:0000313" key="6">
    <source>
        <dbReference type="EMBL" id="QHU16303.1"/>
    </source>
</evidence>
<keyword evidence="4" id="KW-0812">Transmembrane</keyword>
<dbReference type="GO" id="GO:0016887">
    <property type="term" value="F:ATP hydrolysis activity"/>
    <property type="evidence" value="ECO:0007669"/>
    <property type="project" value="InterPro"/>
</dbReference>
<protein>
    <recommendedName>
        <fullName evidence="5">AAA+ ATPase domain-containing protein</fullName>
    </recommendedName>
</protein>
<dbReference type="EMBL" id="MN740879">
    <property type="protein sequence ID" value="QHU16303.1"/>
    <property type="molecule type" value="Genomic_DNA"/>
</dbReference>
<sequence>MAIQYPFWYEYYKNIIFISIYFSINYMIIKDNSKNDISNNQIILYNEKNPYINTLDLSNIKININPINNYLDNENDEAKEEDNNNILNETYLEGKITNILTIMRKNREQNKYTPFIKILDGNEYNNGNENTNKKMIENNSKDKNTLNNMFKKYGEEYDKVYYNPKLDKDYSNLYTFLSNDANKEPIKSPKKVIINAYIESIDDLLKIIKDNPLDRMIEYNINMKALHNIKKPLIDLNNMIGIKELKVSIVDQLLFYIQEFNSKSAKQQDYMHTVIYGPPGTGKTEIAKIIGNIFSKLGVLKKNVFKKVTRSDLIAGYLGQTAIKTKDVINECLDGVLFIDEAYALGNEEKRDSFAKECIDTLCEALSDHHDKLMVIVAGYKKELQECFFKYNQGLDSRFTWRYNTDQYNAEELKMIFEKKVKDYGWKMNDTVKISWFENNKEHFKFFGRDMEVLFSKTKIAHSRRVFCKPKEEKTIITLDDMKNGFKLYLKNLNDPEENESSKYIMNTMYN</sequence>
<feature type="transmembrane region" description="Helical" evidence="4">
    <location>
        <begin position="12"/>
        <end position="29"/>
    </location>
</feature>
<evidence type="ECO:0000259" key="5">
    <source>
        <dbReference type="SMART" id="SM00382"/>
    </source>
</evidence>
<organism evidence="6">
    <name type="scientific">viral metagenome</name>
    <dbReference type="NCBI Taxonomy" id="1070528"/>
    <lineage>
        <taxon>unclassified sequences</taxon>
        <taxon>metagenomes</taxon>
        <taxon>organismal metagenomes</taxon>
    </lineage>
</organism>
<keyword evidence="3" id="KW-0067">ATP-binding</keyword>
<evidence type="ECO:0000256" key="4">
    <source>
        <dbReference type="SAM" id="Phobius"/>
    </source>
</evidence>
<feature type="domain" description="AAA+ ATPase" evidence="5">
    <location>
        <begin position="269"/>
        <end position="388"/>
    </location>
</feature>
<dbReference type="InterPro" id="IPR027417">
    <property type="entry name" value="P-loop_NTPase"/>
</dbReference>
<dbReference type="InterPro" id="IPR003959">
    <property type="entry name" value="ATPase_AAA_core"/>
</dbReference>
<dbReference type="PANTHER" id="PTHR43392:SF2">
    <property type="entry name" value="AAA-TYPE ATPASE FAMILY PROTEIN _ ANKYRIN REPEAT FAMILY PROTEIN"/>
    <property type="match status" value="1"/>
</dbReference>
<dbReference type="FunFam" id="3.40.50.300:FF:000216">
    <property type="entry name" value="Type VII secretion ATPase EccA"/>
    <property type="match status" value="1"/>
</dbReference>
<comment type="similarity">
    <text evidence="1">Belongs to the CbxX/CfxQ family.</text>
</comment>
<evidence type="ECO:0000256" key="3">
    <source>
        <dbReference type="ARBA" id="ARBA00022840"/>
    </source>
</evidence>
<keyword evidence="2" id="KW-0547">Nucleotide-binding</keyword>
<dbReference type="InterPro" id="IPR000641">
    <property type="entry name" value="CbxX/CfxQ"/>
</dbReference>
<dbReference type="AlphaFoldDB" id="A0A6C0KG36"/>
<proteinExistence type="inferred from homology"/>
<keyword evidence="4" id="KW-1133">Transmembrane helix</keyword>
<dbReference type="GO" id="GO:0005524">
    <property type="term" value="F:ATP binding"/>
    <property type="evidence" value="ECO:0007669"/>
    <property type="project" value="UniProtKB-KW"/>
</dbReference>
<dbReference type="PRINTS" id="PR00819">
    <property type="entry name" value="CBXCFQXSUPER"/>
</dbReference>
<reference evidence="6" key="1">
    <citation type="journal article" date="2020" name="Nature">
        <title>Giant virus diversity and host interactions through global metagenomics.</title>
        <authorList>
            <person name="Schulz F."/>
            <person name="Roux S."/>
            <person name="Paez-Espino D."/>
            <person name="Jungbluth S."/>
            <person name="Walsh D.A."/>
            <person name="Denef V.J."/>
            <person name="McMahon K.D."/>
            <person name="Konstantinidis K.T."/>
            <person name="Eloe-Fadrosh E.A."/>
            <person name="Kyrpides N.C."/>
            <person name="Woyke T."/>
        </authorList>
    </citation>
    <scope>NUCLEOTIDE SEQUENCE</scope>
    <source>
        <strain evidence="6">GVMAG-S-3300011013-78</strain>
    </source>
</reference>
<dbReference type="SUPFAM" id="SSF52540">
    <property type="entry name" value="P-loop containing nucleoside triphosphate hydrolases"/>
    <property type="match status" value="1"/>
</dbReference>
<dbReference type="InterPro" id="IPR003593">
    <property type="entry name" value="AAA+_ATPase"/>
</dbReference>
<dbReference type="Pfam" id="PF00004">
    <property type="entry name" value="AAA"/>
    <property type="match status" value="1"/>
</dbReference>
<dbReference type="SMART" id="SM00382">
    <property type="entry name" value="AAA"/>
    <property type="match status" value="1"/>
</dbReference>
<evidence type="ECO:0000256" key="2">
    <source>
        <dbReference type="ARBA" id="ARBA00022741"/>
    </source>
</evidence>